<sequence>SNEEDIQRIAAIIRVRVLAKSGLNIGKLTALKYSTFTEKVLTFLELYLEDSRLRISSLKSLIMLALLDTSAETNILTTSTACDLNLECRPI</sequence>
<protein>
    <submittedName>
        <fullName evidence="1">Uncharacterized protein</fullName>
    </submittedName>
</protein>
<gene>
    <name evidence="1" type="ORF">L249_3140</name>
</gene>
<feature type="non-terminal residue" evidence="1">
    <location>
        <position position="1"/>
    </location>
</feature>
<comment type="caution">
    <text evidence="1">The sequence shown here is derived from an EMBL/GenBank/DDBJ whole genome shotgun (WGS) entry which is preliminary data.</text>
</comment>
<evidence type="ECO:0000313" key="1">
    <source>
        <dbReference type="EMBL" id="RCI16237.1"/>
    </source>
</evidence>
<reference evidence="1 2" key="1">
    <citation type="journal article" date="2015" name="BMC Genomics">
        <title>Insights from the genome of Ophiocordyceps polyrhachis-furcata to pathogenicity and host specificity in insect fungi.</title>
        <authorList>
            <person name="Wichadakul D."/>
            <person name="Kobmoo N."/>
            <person name="Ingsriswang S."/>
            <person name="Tangphatsornruang S."/>
            <person name="Chantasingh D."/>
            <person name="Luangsa-ard J.J."/>
            <person name="Eurwilaichitr L."/>
        </authorList>
    </citation>
    <scope>NUCLEOTIDE SEQUENCE [LARGE SCALE GENOMIC DNA]</scope>
    <source>
        <strain evidence="1 2">BCC 54312</strain>
    </source>
</reference>
<keyword evidence="2" id="KW-1185">Reference proteome</keyword>
<name>A0A367LPC7_9HYPO</name>
<dbReference type="EMBL" id="LKCN02000001">
    <property type="protein sequence ID" value="RCI16237.1"/>
    <property type="molecule type" value="Genomic_DNA"/>
</dbReference>
<dbReference type="Proteomes" id="UP000253664">
    <property type="component" value="Unassembled WGS sequence"/>
</dbReference>
<feature type="non-terminal residue" evidence="1">
    <location>
        <position position="91"/>
    </location>
</feature>
<organism evidence="1 2">
    <name type="scientific">Ophiocordyceps polyrhachis-furcata BCC 54312</name>
    <dbReference type="NCBI Taxonomy" id="1330021"/>
    <lineage>
        <taxon>Eukaryota</taxon>
        <taxon>Fungi</taxon>
        <taxon>Dikarya</taxon>
        <taxon>Ascomycota</taxon>
        <taxon>Pezizomycotina</taxon>
        <taxon>Sordariomycetes</taxon>
        <taxon>Hypocreomycetidae</taxon>
        <taxon>Hypocreales</taxon>
        <taxon>Ophiocordycipitaceae</taxon>
        <taxon>Ophiocordyceps</taxon>
    </lineage>
</organism>
<dbReference type="AlphaFoldDB" id="A0A367LPC7"/>
<evidence type="ECO:0000313" key="2">
    <source>
        <dbReference type="Proteomes" id="UP000253664"/>
    </source>
</evidence>
<accession>A0A367LPC7</accession>
<proteinExistence type="predicted"/>